<feature type="domain" description="VWFA" evidence="2">
    <location>
        <begin position="499"/>
        <end position="671"/>
    </location>
</feature>
<dbReference type="AlphaFoldDB" id="B3RMX2"/>
<dbReference type="Proteomes" id="UP000009022">
    <property type="component" value="Unassembled WGS sequence"/>
</dbReference>
<dbReference type="OrthoDB" id="299997at2759"/>
<dbReference type="SUPFAM" id="SSF53300">
    <property type="entry name" value="vWA-like"/>
    <property type="match status" value="1"/>
</dbReference>
<feature type="compositionally biased region" description="Low complexity" evidence="1">
    <location>
        <begin position="312"/>
        <end position="331"/>
    </location>
</feature>
<keyword evidence="4" id="KW-1185">Reference proteome</keyword>
<dbReference type="Gene3D" id="3.40.50.410">
    <property type="entry name" value="von Willebrand factor, type A domain"/>
    <property type="match status" value="1"/>
</dbReference>
<dbReference type="RefSeq" id="XP_002109758.1">
    <property type="nucleotide sequence ID" value="XM_002109722.1"/>
</dbReference>
<dbReference type="PhylomeDB" id="B3RMX2"/>
<dbReference type="CTD" id="6750399"/>
<dbReference type="PANTHER" id="PTHR46478">
    <property type="entry name" value="VON WILLEBRAND FACTOR A DOMAIN-CONTAINING PROTEIN 3A"/>
    <property type="match status" value="1"/>
</dbReference>
<dbReference type="EMBL" id="DS985242">
    <property type="protein sequence ID" value="EDV27924.1"/>
    <property type="molecule type" value="Genomic_DNA"/>
</dbReference>
<dbReference type="SMART" id="SM00327">
    <property type="entry name" value="VWA"/>
    <property type="match status" value="1"/>
</dbReference>
<feature type="region of interest" description="Disordered" evidence="1">
    <location>
        <begin position="303"/>
        <end position="356"/>
    </location>
</feature>
<accession>B3RMX2</accession>
<dbReference type="eggNOG" id="ENOG502QTDG">
    <property type="taxonomic scope" value="Eukaryota"/>
</dbReference>
<dbReference type="KEGG" id="tad:TRIADDRAFT_52958"/>
<reference evidence="3 4" key="1">
    <citation type="journal article" date="2008" name="Nature">
        <title>The Trichoplax genome and the nature of placozoans.</title>
        <authorList>
            <person name="Srivastava M."/>
            <person name="Begovic E."/>
            <person name="Chapman J."/>
            <person name="Putnam N.H."/>
            <person name="Hellsten U."/>
            <person name="Kawashima T."/>
            <person name="Kuo A."/>
            <person name="Mitros T."/>
            <person name="Salamov A."/>
            <person name="Carpenter M.L."/>
            <person name="Signorovitch A.Y."/>
            <person name="Moreno M.A."/>
            <person name="Kamm K."/>
            <person name="Grimwood J."/>
            <person name="Schmutz J."/>
            <person name="Shapiro H."/>
            <person name="Grigoriev I.V."/>
            <person name="Buss L.W."/>
            <person name="Schierwater B."/>
            <person name="Dellaporta S.L."/>
            <person name="Rokhsar D.S."/>
        </authorList>
    </citation>
    <scope>NUCLEOTIDE SEQUENCE [LARGE SCALE GENOMIC DNA]</scope>
    <source>
        <strain evidence="3 4">Grell-BS-1999</strain>
    </source>
</reference>
<gene>
    <name evidence="3" type="ORF">TRIADDRAFT_52958</name>
</gene>
<dbReference type="PROSITE" id="PS50234">
    <property type="entry name" value="VWFA"/>
    <property type="match status" value="1"/>
</dbReference>
<protein>
    <recommendedName>
        <fullName evidence="2">VWFA domain-containing protein</fullName>
    </recommendedName>
</protein>
<dbReference type="PANTHER" id="PTHR46478:SF1">
    <property type="entry name" value="VON WILLEBRAND FACTOR A DOMAIN-CONTAINING PROTEIN 3A"/>
    <property type="match status" value="1"/>
</dbReference>
<dbReference type="InterPro" id="IPR036465">
    <property type="entry name" value="vWFA_dom_sf"/>
</dbReference>
<dbReference type="GeneID" id="6750399"/>
<evidence type="ECO:0000259" key="2">
    <source>
        <dbReference type="PROSITE" id="PS50234"/>
    </source>
</evidence>
<dbReference type="OMA" id="PNCTHQK"/>
<dbReference type="InterPro" id="IPR002035">
    <property type="entry name" value="VWF_A"/>
</dbReference>
<name>B3RMX2_TRIAD</name>
<sequence length="717" mass="83151">MAKREWPKRKSNFYDIVAFSAQKLSIYQLLEPNSFQPTVTYVPILKKEIRAHVYDSMIKFQWPDGSERRVHIDPATFTDYTASLQKAADLFKLRELWLRSGSRKTLGVIAEKRVTIFIETSTEMAKSFNRLKKDLKLLFEEQLIHTHAFNVIWWITTQECHGRLNLLEGLKFTIELHLLDTSGMYLIACSKPDQPIELVMSYLQQRLLFQTLPLHCIYYDISQETESIIGNISKISMADKVLCNLAHATTGRFHVYRRDQDVVEGDDVEIIRKEIEQTNDFCEKAGFRSSAINYTEVNEKSKTNTLPKRIKSAPSKISSSKTPSTSKNTSSKAKRQNQTAKVKPWKPSGPSDPAYQNYPEWFSGKKTKKAQLQPFYIGSQKDKKDIGYVYVKYPDTHKEGKNFACNIPNEEESLSSKEWLKKYSLSKLYLDFDKWVIKRKTKSSNAAKVSQDQCTVSLTLVELKNYQAIIAKVFKRYLTRLNWLLTGSRRVFGVIMEKNMTILLDASGSMESYFKQLKQALMMLIWEQMMHRKCFNIVQFSNEINSWKSRITTADDNTCMNACNWISKLNAIGNTNILDALEYTFKQDQIEAIYIISDGMTDKPSNMILRKVKEWRSQKPVAIHTIAYCCEKRSATEFLRQLAHQNNGRYHEYNPNMKNNLEIVNQLADNNYNINENEIISTYPSDDAKKLLREIMLAKEFHLQASTHMKLRSPNKS</sequence>
<evidence type="ECO:0000313" key="4">
    <source>
        <dbReference type="Proteomes" id="UP000009022"/>
    </source>
</evidence>
<dbReference type="Pfam" id="PF13768">
    <property type="entry name" value="VWA_3"/>
    <property type="match status" value="1"/>
</dbReference>
<dbReference type="HOGENOM" id="CLU_023600_0_0_1"/>
<dbReference type="STRING" id="10228.B3RMX2"/>
<proteinExistence type="predicted"/>
<dbReference type="InParanoid" id="B3RMX2"/>
<organism evidence="3 4">
    <name type="scientific">Trichoplax adhaerens</name>
    <name type="common">Trichoplax reptans</name>
    <dbReference type="NCBI Taxonomy" id="10228"/>
    <lineage>
        <taxon>Eukaryota</taxon>
        <taxon>Metazoa</taxon>
        <taxon>Placozoa</taxon>
        <taxon>Uniplacotomia</taxon>
        <taxon>Trichoplacea</taxon>
        <taxon>Trichoplacidae</taxon>
        <taxon>Trichoplax</taxon>
    </lineage>
</organism>
<evidence type="ECO:0000313" key="3">
    <source>
        <dbReference type="EMBL" id="EDV27924.1"/>
    </source>
</evidence>
<evidence type="ECO:0000256" key="1">
    <source>
        <dbReference type="SAM" id="MobiDB-lite"/>
    </source>
</evidence>